<gene>
    <name evidence="2" type="primary">trxA_85</name>
    <name evidence="2" type="ORF">SDC9_207065</name>
</gene>
<dbReference type="EMBL" id="VSSQ01133239">
    <property type="protein sequence ID" value="MPN59344.1"/>
    <property type="molecule type" value="Genomic_DNA"/>
</dbReference>
<protein>
    <submittedName>
        <fullName evidence="2">Thioredoxin</fullName>
    </submittedName>
</protein>
<organism evidence="2">
    <name type="scientific">bioreactor metagenome</name>
    <dbReference type="NCBI Taxonomy" id="1076179"/>
    <lineage>
        <taxon>unclassified sequences</taxon>
        <taxon>metagenomes</taxon>
        <taxon>ecological metagenomes</taxon>
    </lineage>
</organism>
<evidence type="ECO:0000259" key="1">
    <source>
        <dbReference type="Pfam" id="PF00085"/>
    </source>
</evidence>
<dbReference type="SUPFAM" id="SSF52833">
    <property type="entry name" value="Thioredoxin-like"/>
    <property type="match status" value="1"/>
</dbReference>
<dbReference type="PANTHER" id="PTHR45663">
    <property type="entry name" value="GEO12009P1"/>
    <property type="match status" value="1"/>
</dbReference>
<sequence>MLSPVLEGFSQSLDGKVLIGKVDVDQETELAATFEIMSIPTVILFKDGKMVQKVVGVHPKNYYLNLLK</sequence>
<feature type="domain" description="Thioredoxin" evidence="1">
    <location>
        <begin position="1"/>
        <end position="62"/>
    </location>
</feature>
<accession>A0A645JG71</accession>
<dbReference type="CDD" id="cd02947">
    <property type="entry name" value="TRX_family"/>
    <property type="match status" value="1"/>
</dbReference>
<dbReference type="PANTHER" id="PTHR45663:SF11">
    <property type="entry name" value="GEO12009P1"/>
    <property type="match status" value="1"/>
</dbReference>
<dbReference type="Pfam" id="PF00085">
    <property type="entry name" value="Thioredoxin"/>
    <property type="match status" value="1"/>
</dbReference>
<evidence type="ECO:0000313" key="2">
    <source>
        <dbReference type="EMBL" id="MPN59344.1"/>
    </source>
</evidence>
<dbReference type="GO" id="GO:0015035">
    <property type="term" value="F:protein-disulfide reductase activity"/>
    <property type="evidence" value="ECO:0007669"/>
    <property type="project" value="TreeGrafter"/>
</dbReference>
<dbReference type="GO" id="GO:0005829">
    <property type="term" value="C:cytosol"/>
    <property type="evidence" value="ECO:0007669"/>
    <property type="project" value="TreeGrafter"/>
</dbReference>
<proteinExistence type="predicted"/>
<dbReference type="InterPro" id="IPR036249">
    <property type="entry name" value="Thioredoxin-like_sf"/>
</dbReference>
<reference evidence="2" key="1">
    <citation type="submission" date="2019-08" db="EMBL/GenBank/DDBJ databases">
        <authorList>
            <person name="Kucharzyk K."/>
            <person name="Murdoch R.W."/>
            <person name="Higgins S."/>
            <person name="Loffler F."/>
        </authorList>
    </citation>
    <scope>NUCLEOTIDE SEQUENCE</scope>
</reference>
<name>A0A645JG71_9ZZZZ</name>
<dbReference type="Gene3D" id="3.40.30.10">
    <property type="entry name" value="Glutaredoxin"/>
    <property type="match status" value="1"/>
</dbReference>
<dbReference type="InterPro" id="IPR013766">
    <property type="entry name" value="Thioredoxin_domain"/>
</dbReference>
<comment type="caution">
    <text evidence="2">The sequence shown here is derived from an EMBL/GenBank/DDBJ whole genome shotgun (WGS) entry which is preliminary data.</text>
</comment>
<dbReference type="AlphaFoldDB" id="A0A645JG71"/>
<dbReference type="GO" id="GO:0045454">
    <property type="term" value="P:cell redox homeostasis"/>
    <property type="evidence" value="ECO:0007669"/>
    <property type="project" value="TreeGrafter"/>
</dbReference>